<keyword evidence="1" id="KW-1133">Transmembrane helix</keyword>
<gene>
    <name evidence="2" type="ORF">PFLUV_G00121310</name>
</gene>
<sequence length="215" mass="23386">LIPVGPQPISSDQLKKALKCCRAEQGDPEPLPQTDQGSDTLFYLSNGVAALSALHASSSRTNPTFLHLTIPWVLISGAIIQVYVSRLQVTGGDRFGSVMSSIYVAVWATWTWFRFAGDTLQLSTEESYGFTAGAIALLVINAFLMLIAADRNLVLLFLTAVMEVVLVCFLLSTLQRLPYELEIAMLSLLSIICIYGALASLVNCIFSQRLLPMGP</sequence>
<evidence type="ECO:0000256" key="1">
    <source>
        <dbReference type="SAM" id="Phobius"/>
    </source>
</evidence>
<comment type="caution">
    <text evidence="2">The sequence shown here is derived from an EMBL/GenBank/DDBJ whole genome shotgun (WGS) entry which is preliminary data.</text>
</comment>
<organism evidence="2 3">
    <name type="scientific">Perca fluviatilis</name>
    <name type="common">European perch</name>
    <dbReference type="NCBI Taxonomy" id="8168"/>
    <lineage>
        <taxon>Eukaryota</taxon>
        <taxon>Metazoa</taxon>
        <taxon>Chordata</taxon>
        <taxon>Craniata</taxon>
        <taxon>Vertebrata</taxon>
        <taxon>Euteleostomi</taxon>
        <taxon>Actinopterygii</taxon>
        <taxon>Neopterygii</taxon>
        <taxon>Teleostei</taxon>
        <taxon>Neoteleostei</taxon>
        <taxon>Acanthomorphata</taxon>
        <taxon>Eupercaria</taxon>
        <taxon>Perciformes</taxon>
        <taxon>Percoidei</taxon>
        <taxon>Percidae</taxon>
        <taxon>Percinae</taxon>
        <taxon>Perca</taxon>
    </lineage>
</organism>
<feature type="transmembrane region" description="Helical" evidence="1">
    <location>
        <begin position="153"/>
        <end position="172"/>
    </location>
</feature>
<accession>A0A6A5F652</accession>
<feature type="transmembrane region" description="Helical" evidence="1">
    <location>
        <begin position="127"/>
        <end position="146"/>
    </location>
</feature>
<reference evidence="2 3" key="1">
    <citation type="submission" date="2019-06" db="EMBL/GenBank/DDBJ databases">
        <title>A chromosome-scale genome assembly of the European perch, Perca fluviatilis.</title>
        <authorList>
            <person name="Roques C."/>
            <person name="Zahm M."/>
            <person name="Cabau C."/>
            <person name="Klopp C."/>
            <person name="Bouchez O."/>
            <person name="Donnadieu C."/>
            <person name="Kuhl H."/>
            <person name="Gislard M."/>
            <person name="Guendouz S."/>
            <person name="Journot L."/>
            <person name="Haffray P."/>
            <person name="Bestin A."/>
            <person name="Morvezen R."/>
            <person name="Feron R."/>
            <person name="Wen M."/>
            <person name="Jouanno E."/>
            <person name="Herpin A."/>
            <person name="Schartl M."/>
            <person name="Postlethwait J."/>
            <person name="Schaerlinger B."/>
            <person name="Chardard D."/>
            <person name="Lecocq T."/>
            <person name="Poncet C."/>
            <person name="Jaffrelo L."/>
            <person name="Lampietro C."/>
            <person name="Guiguen Y."/>
        </authorList>
    </citation>
    <scope>NUCLEOTIDE SEQUENCE [LARGE SCALE GENOMIC DNA]</scope>
    <source>
        <tissue evidence="2">Blood</tissue>
    </source>
</reference>
<protein>
    <submittedName>
        <fullName evidence="2">Uncharacterized protein</fullName>
    </submittedName>
</protein>
<feature type="transmembrane region" description="Helical" evidence="1">
    <location>
        <begin position="96"/>
        <end position="115"/>
    </location>
</feature>
<keyword evidence="1" id="KW-0472">Membrane</keyword>
<proteinExistence type="predicted"/>
<keyword evidence="1" id="KW-0812">Transmembrane</keyword>
<feature type="non-terminal residue" evidence="2">
    <location>
        <position position="1"/>
    </location>
</feature>
<dbReference type="AlphaFoldDB" id="A0A6A5F652"/>
<evidence type="ECO:0000313" key="2">
    <source>
        <dbReference type="EMBL" id="KAF1384543.1"/>
    </source>
</evidence>
<feature type="transmembrane region" description="Helical" evidence="1">
    <location>
        <begin position="65"/>
        <end position="84"/>
    </location>
</feature>
<evidence type="ECO:0000313" key="3">
    <source>
        <dbReference type="Proteomes" id="UP000465112"/>
    </source>
</evidence>
<dbReference type="EMBL" id="VHII01000010">
    <property type="protein sequence ID" value="KAF1384543.1"/>
    <property type="molecule type" value="Genomic_DNA"/>
</dbReference>
<dbReference type="Proteomes" id="UP000465112">
    <property type="component" value="Chromosome 10"/>
</dbReference>
<keyword evidence="3" id="KW-1185">Reference proteome</keyword>
<feature type="non-terminal residue" evidence="2">
    <location>
        <position position="215"/>
    </location>
</feature>
<feature type="transmembrane region" description="Helical" evidence="1">
    <location>
        <begin position="184"/>
        <end position="206"/>
    </location>
</feature>
<name>A0A6A5F652_PERFL</name>